<name>A0ABR0E340_ZASCE</name>
<keyword evidence="3" id="KW-1185">Reference proteome</keyword>
<organism evidence="2 3">
    <name type="scientific">Zasmidium cellare</name>
    <name type="common">Wine cellar mold</name>
    <name type="synonym">Racodium cellare</name>
    <dbReference type="NCBI Taxonomy" id="395010"/>
    <lineage>
        <taxon>Eukaryota</taxon>
        <taxon>Fungi</taxon>
        <taxon>Dikarya</taxon>
        <taxon>Ascomycota</taxon>
        <taxon>Pezizomycotina</taxon>
        <taxon>Dothideomycetes</taxon>
        <taxon>Dothideomycetidae</taxon>
        <taxon>Mycosphaerellales</taxon>
        <taxon>Mycosphaerellaceae</taxon>
        <taxon>Zasmidium</taxon>
    </lineage>
</organism>
<proteinExistence type="predicted"/>
<gene>
    <name evidence="2" type="ORF">PRZ48_013111</name>
</gene>
<dbReference type="Proteomes" id="UP001305779">
    <property type="component" value="Unassembled WGS sequence"/>
</dbReference>
<evidence type="ECO:0000313" key="2">
    <source>
        <dbReference type="EMBL" id="KAK4495843.1"/>
    </source>
</evidence>
<sequence>MLSTILFAIPLLGSAVAACTAQQRINYSSMVPYAYSQPDPVSTYNAFNAIPFGVPDHNGSCGTVIYPNGGGPVPVAVTGNGVVNFGTETRQVFSKVTGVYKDFGANGTTVIYTNVTLGVQSLVPVPVTFSGQVYVDFNNDCRISAVRAYAEIPTYINGVPVDIYQLLPIPKIPGVI</sequence>
<dbReference type="EMBL" id="JAXOVC010000011">
    <property type="protein sequence ID" value="KAK4495843.1"/>
    <property type="molecule type" value="Genomic_DNA"/>
</dbReference>
<feature type="signal peptide" evidence="1">
    <location>
        <begin position="1"/>
        <end position="17"/>
    </location>
</feature>
<comment type="caution">
    <text evidence="2">The sequence shown here is derived from an EMBL/GenBank/DDBJ whole genome shotgun (WGS) entry which is preliminary data.</text>
</comment>
<evidence type="ECO:0000313" key="3">
    <source>
        <dbReference type="Proteomes" id="UP001305779"/>
    </source>
</evidence>
<protein>
    <submittedName>
        <fullName evidence="2">Uncharacterized protein</fullName>
    </submittedName>
</protein>
<keyword evidence="1" id="KW-0732">Signal</keyword>
<reference evidence="2 3" key="1">
    <citation type="journal article" date="2023" name="G3 (Bethesda)">
        <title>A chromosome-level genome assembly of Zasmidium syzygii isolated from banana leaves.</title>
        <authorList>
            <person name="van Westerhoven A.C."/>
            <person name="Mehrabi R."/>
            <person name="Talebi R."/>
            <person name="Steentjes M.B.F."/>
            <person name="Corcolon B."/>
            <person name="Chong P.A."/>
            <person name="Kema G.H.J."/>
            <person name="Seidl M.F."/>
        </authorList>
    </citation>
    <scope>NUCLEOTIDE SEQUENCE [LARGE SCALE GENOMIC DNA]</scope>
    <source>
        <strain evidence="2 3">P124</strain>
    </source>
</reference>
<evidence type="ECO:0000256" key="1">
    <source>
        <dbReference type="SAM" id="SignalP"/>
    </source>
</evidence>
<feature type="chain" id="PRO_5047284835" evidence="1">
    <location>
        <begin position="18"/>
        <end position="176"/>
    </location>
</feature>
<accession>A0ABR0E340</accession>